<keyword evidence="1" id="KW-0175">Coiled coil</keyword>
<feature type="region of interest" description="Disordered" evidence="2">
    <location>
        <begin position="1"/>
        <end position="47"/>
    </location>
</feature>
<feature type="compositionally biased region" description="Polar residues" evidence="2">
    <location>
        <begin position="9"/>
        <end position="25"/>
    </location>
</feature>
<proteinExistence type="predicted"/>
<dbReference type="CDD" id="cd08616">
    <property type="entry name" value="PI-PLCXD1c"/>
    <property type="match status" value="1"/>
</dbReference>
<reference evidence="3" key="1">
    <citation type="submission" date="2021-03" db="EMBL/GenBank/DDBJ databases">
        <title>Chromosome level genome of the anhydrobiotic midge Polypedilum vanderplanki.</title>
        <authorList>
            <person name="Yoshida Y."/>
            <person name="Kikawada T."/>
            <person name="Gusev O."/>
        </authorList>
    </citation>
    <scope>NUCLEOTIDE SEQUENCE</scope>
    <source>
        <strain evidence="3">NIAS01</strain>
        <tissue evidence="3">Whole body or cell culture</tissue>
    </source>
</reference>
<keyword evidence="4" id="KW-1185">Reference proteome</keyword>
<comment type="caution">
    <text evidence="3">The sequence shown here is derived from an EMBL/GenBank/DDBJ whole genome shotgun (WGS) entry which is preliminary data.</text>
</comment>
<gene>
    <name evidence="3" type="ORF">PVAND_004408</name>
</gene>
<dbReference type="GO" id="GO:0006629">
    <property type="term" value="P:lipid metabolic process"/>
    <property type="evidence" value="ECO:0007669"/>
    <property type="project" value="InterPro"/>
</dbReference>
<dbReference type="AlphaFoldDB" id="A0A9J6BY20"/>
<dbReference type="Gene3D" id="3.20.20.190">
    <property type="entry name" value="Phosphatidylinositol (PI) phosphodiesterase"/>
    <property type="match status" value="1"/>
</dbReference>
<dbReference type="InterPro" id="IPR042158">
    <property type="entry name" value="PLCXD1/2/3"/>
</dbReference>
<organism evidence="3 4">
    <name type="scientific">Polypedilum vanderplanki</name>
    <name type="common">Sleeping chironomid midge</name>
    <dbReference type="NCBI Taxonomy" id="319348"/>
    <lineage>
        <taxon>Eukaryota</taxon>
        <taxon>Metazoa</taxon>
        <taxon>Ecdysozoa</taxon>
        <taxon>Arthropoda</taxon>
        <taxon>Hexapoda</taxon>
        <taxon>Insecta</taxon>
        <taxon>Pterygota</taxon>
        <taxon>Neoptera</taxon>
        <taxon>Endopterygota</taxon>
        <taxon>Diptera</taxon>
        <taxon>Nematocera</taxon>
        <taxon>Chironomoidea</taxon>
        <taxon>Chironomidae</taxon>
        <taxon>Chironominae</taxon>
        <taxon>Polypedilum</taxon>
        <taxon>Polypedilum</taxon>
    </lineage>
</organism>
<feature type="coiled-coil region" evidence="1">
    <location>
        <begin position="343"/>
        <end position="501"/>
    </location>
</feature>
<evidence type="ECO:0000256" key="2">
    <source>
        <dbReference type="SAM" id="MobiDB-lite"/>
    </source>
</evidence>
<dbReference type="PANTHER" id="PTHR13593">
    <property type="match status" value="1"/>
</dbReference>
<evidence type="ECO:0000313" key="4">
    <source>
        <dbReference type="Proteomes" id="UP001107558"/>
    </source>
</evidence>
<dbReference type="SUPFAM" id="SSF51695">
    <property type="entry name" value="PLC-like phosphodiesterases"/>
    <property type="match status" value="1"/>
</dbReference>
<dbReference type="PANTHER" id="PTHR13593:SF113">
    <property type="entry name" value="SI:DKEY-266F7.9"/>
    <property type="match status" value="1"/>
</dbReference>
<dbReference type="InterPro" id="IPR051057">
    <property type="entry name" value="PI-PLC_domain"/>
</dbReference>
<protein>
    <submittedName>
        <fullName evidence="3">Uncharacterized protein</fullName>
    </submittedName>
</protein>
<feature type="compositionally biased region" description="Basic and acidic residues" evidence="2">
    <location>
        <begin position="27"/>
        <end position="46"/>
    </location>
</feature>
<feature type="coiled-coil region" evidence="1">
    <location>
        <begin position="531"/>
        <end position="597"/>
    </location>
</feature>
<dbReference type="EMBL" id="JADBJN010000002">
    <property type="protein sequence ID" value="KAG5674437.1"/>
    <property type="molecule type" value="Genomic_DNA"/>
</dbReference>
<dbReference type="Proteomes" id="UP001107558">
    <property type="component" value="Chromosome 2"/>
</dbReference>
<evidence type="ECO:0000256" key="1">
    <source>
        <dbReference type="SAM" id="Coils"/>
    </source>
</evidence>
<dbReference type="PROSITE" id="PS50007">
    <property type="entry name" value="PIPLC_X_DOMAIN"/>
    <property type="match status" value="1"/>
</dbReference>
<evidence type="ECO:0000313" key="3">
    <source>
        <dbReference type="EMBL" id="KAG5674437.1"/>
    </source>
</evidence>
<feature type="coiled-coil region" evidence="1">
    <location>
        <begin position="224"/>
        <end position="265"/>
    </location>
</feature>
<dbReference type="GO" id="GO:0008081">
    <property type="term" value="F:phosphoric diester hydrolase activity"/>
    <property type="evidence" value="ECO:0007669"/>
    <property type="project" value="InterPro"/>
</dbReference>
<sequence length="916" mass="108108">MSDFEDISRSSNDADNNAKTLNNEESLVVKESVHENSEESKIETEAPRASSTFQLCKKFKRIKYEIDMQNYRINKLQRELKSKRIPEYKAKEMEQVLKKEMFKLGEMIQTAMDEKRKNKEEDCLWGPISLDNDHNILLNPPKTPSDLSKISGFDEYAYTEILLSDNEKLETDRYKLQECILQQEETNCCLQKQIALLEQQMEKLVKGNQKVAYKMMGGDKTVDYDKLKKELKHYTNVADTLSNNINRMENYLKGLRNELNDLKCVKSNSIIKQDFAQTSTSDQTNACDAKIKELQERYCSLLNEYCQKETEHSKTVDRLKKCFKDKDNSGHEQIETEFLRKESEKLISEIEDYKIMMNELQSQTDLYREKFLKAQEKVEKQKIQLKKLENSNLKIEQQVNEEIKKIKLKFEEKLAELCPFPQKYEESQKELEEAISKIQELEEKLRETSSALTKAKCELKELKERPVKSNKEKYEKLQEEVERLKRNENSLKKTKECLEEKLCSLKSELDVLRKDSAKIITTTKFCAEKNRKILHDQINCLEMELAQCRANSSLSLTEKEEKINDLKNELKLLCNNFNDCQDQIKQLKEQIINITEKPKTEKFSRDLENWMGNLPSKIRSNIPIINLAIPGSHDSCAYAVTKRSKIAPDAEKIVKRLYRFIPCIVRRWAKTQKYSLYEQLENGIRYFDLRVAYNSKDDRIYFTHGVYCEEIIYPFEELFNFLSKHPKEFVILDFQHFYQFSHQHHEQLTNCLLKNFSTMIYERYLHLDDFSSLTLSKALYLHKQIIIIYRHHSYIDKIFFPSYYFVNPWPQTTKVALLERFLDDRLQLRSSQQGYCSQFVLTPTTPFILRRFYSTLKASCAEKVEMNCKAYIEAQKPGVFNDDENPTSNVFLADFVDLNDNDFVKTVVDLNMKLLK</sequence>
<name>A0A9J6BY20_POLVA</name>
<dbReference type="InterPro" id="IPR017946">
    <property type="entry name" value="PLC-like_Pdiesterase_TIM-brl"/>
</dbReference>
<dbReference type="OrthoDB" id="1046782at2759"/>
<accession>A0A9J6BY20</accession>